<evidence type="ECO:0000256" key="6">
    <source>
        <dbReference type="PROSITE-ProRule" id="PRU00284"/>
    </source>
</evidence>
<dbReference type="GO" id="GO:0006935">
    <property type="term" value="P:chemotaxis"/>
    <property type="evidence" value="ECO:0007669"/>
    <property type="project" value="InterPro"/>
</dbReference>
<evidence type="ECO:0000256" key="5">
    <source>
        <dbReference type="ARBA" id="ARBA00029447"/>
    </source>
</evidence>
<dbReference type="CDD" id="cd19411">
    <property type="entry name" value="MCP2201-like_sensor"/>
    <property type="match status" value="1"/>
</dbReference>
<feature type="transmembrane region" description="Helical" evidence="7">
    <location>
        <begin position="196"/>
        <end position="216"/>
    </location>
</feature>
<dbReference type="CDD" id="cd11386">
    <property type="entry name" value="MCP_signal"/>
    <property type="match status" value="1"/>
</dbReference>
<protein>
    <submittedName>
        <fullName evidence="10">Methyl-accepting chemotaxis protein</fullName>
    </submittedName>
</protein>
<dbReference type="Gene3D" id="1.10.287.950">
    <property type="entry name" value="Methyl-accepting chemotaxis protein"/>
    <property type="match status" value="1"/>
</dbReference>
<evidence type="ECO:0000256" key="4">
    <source>
        <dbReference type="ARBA" id="ARBA00023224"/>
    </source>
</evidence>
<proteinExistence type="inferred from homology"/>
<keyword evidence="7" id="KW-1133">Transmembrane helix</keyword>
<keyword evidence="7" id="KW-0812">Transmembrane</keyword>
<dbReference type="Pfam" id="PF00672">
    <property type="entry name" value="HAMP"/>
    <property type="match status" value="1"/>
</dbReference>
<dbReference type="Pfam" id="PF00015">
    <property type="entry name" value="MCPsignal"/>
    <property type="match status" value="1"/>
</dbReference>
<dbReference type="PROSITE" id="PS50111">
    <property type="entry name" value="CHEMOTAXIS_TRANSDUC_2"/>
    <property type="match status" value="1"/>
</dbReference>
<dbReference type="InterPro" id="IPR004089">
    <property type="entry name" value="MCPsignal_dom"/>
</dbReference>
<evidence type="ECO:0000313" key="10">
    <source>
        <dbReference type="EMBL" id="RKQ16709.1"/>
    </source>
</evidence>
<dbReference type="InterPro" id="IPR047347">
    <property type="entry name" value="YvaQ-like_sensor"/>
</dbReference>
<dbReference type="OrthoDB" id="2168386at2"/>
<dbReference type="PRINTS" id="PR00260">
    <property type="entry name" value="CHEMTRNSDUCR"/>
</dbReference>
<dbReference type="GO" id="GO:0007165">
    <property type="term" value="P:signal transduction"/>
    <property type="evidence" value="ECO:0007669"/>
    <property type="project" value="UniProtKB-KW"/>
</dbReference>
<gene>
    <name evidence="10" type="ORF">D8M03_09425</name>
</gene>
<dbReference type="InterPro" id="IPR003660">
    <property type="entry name" value="HAMP_dom"/>
</dbReference>
<dbReference type="EMBL" id="RBZN01000019">
    <property type="protein sequence ID" value="RKQ16709.1"/>
    <property type="molecule type" value="Genomic_DNA"/>
</dbReference>
<sequence>MYILLKKFLKGINKLSIKKKLLTSFGTIIVILVALASFAVIQMSNIDKNYSNLIDDDVHKVIEASKIQNAVSLQGLYIRSYVLRKDSTDIDNLSVQREIVTQTLSEIEPLFKTEDMQYEIGNIKEQQALYSGYVDTIIEYVKNDQIDKAQNMLFVFAVPTNKSIQQSINNIVDYQKERMNQISDDTKDSTSFSKTLVVIISIVGAFLAIILSLFIIRNITIPLNRLTEAANVIASGNLKENDIEVKTKDEIFDLAQAFNTMKSNLSKLISSVSLNVSNTTAVAEQLAASTDEVMVATEEIEERMQQLASGGSQAALTGNDCAIATDETAHAVSRIAEAAQNLLTQAVDMQSLATEGGQTLQTAEQQMSIIQQSSHETRERIQQLSVQSAEIENITKVITDITDQTNLLALNAAIEAARAGEHGKGFAVVADEVRKLAEESKNSASKIVDLTSLIQKDTKKVEESVNLTVQNVDRGVDYLHNAQSSFNKIFGSITEMTSQIQEVSASSEEISASTEEVSASVNEMAQAAKNTADQSNHVLASVEEQTATMVEINSVAKSLSEDALAIQEEINKFNV</sequence>
<accession>A0A494Z336</accession>
<evidence type="ECO:0000256" key="7">
    <source>
        <dbReference type="SAM" id="Phobius"/>
    </source>
</evidence>
<dbReference type="GO" id="GO:0004888">
    <property type="term" value="F:transmembrane signaling receptor activity"/>
    <property type="evidence" value="ECO:0007669"/>
    <property type="project" value="InterPro"/>
</dbReference>
<keyword evidence="11" id="KW-1185">Reference proteome</keyword>
<evidence type="ECO:0000256" key="2">
    <source>
        <dbReference type="ARBA" id="ARBA00022475"/>
    </source>
</evidence>
<dbReference type="PANTHER" id="PTHR32089">
    <property type="entry name" value="METHYL-ACCEPTING CHEMOTAXIS PROTEIN MCPB"/>
    <property type="match status" value="1"/>
</dbReference>
<dbReference type="CDD" id="cd06225">
    <property type="entry name" value="HAMP"/>
    <property type="match status" value="1"/>
</dbReference>
<evidence type="ECO:0000259" key="9">
    <source>
        <dbReference type="PROSITE" id="PS50885"/>
    </source>
</evidence>
<name>A0A494Z336_9BACL</name>
<comment type="caution">
    <text evidence="10">The sequence shown here is derived from an EMBL/GenBank/DDBJ whole genome shotgun (WGS) entry which is preliminary data.</text>
</comment>
<keyword evidence="4 6" id="KW-0807">Transducer</keyword>
<dbReference type="InterPro" id="IPR004090">
    <property type="entry name" value="Chemotax_Me-accpt_rcpt"/>
</dbReference>
<keyword evidence="2" id="KW-1003">Cell membrane</keyword>
<dbReference type="SMART" id="SM00304">
    <property type="entry name" value="HAMP"/>
    <property type="match status" value="1"/>
</dbReference>
<evidence type="ECO:0000259" key="8">
    <source>
        <dbReference type="PROSITE" id="PS50111"/>
    </source>
</evidence>
<dbReference type="Pfam" id="PF12729">
    <property type="entry name" value="4HB_MCP_1"/>
    <property type="match status" value="1"/>
</dbReference>
<reference evidence="10 11" key="1">
    <citation type="journal article" date="2016" name="Antonie Van Leeuwenhoek">
        <title>Lysinibacillus endophyticus sp. nov., an indole-3-acetic acid producing endophytic bacterium isolated from corn root (Zea mays cv. Xinken-5).</title>
        <authorList>
            <person name="Yu J."/>
            <person name="Guan X."/>
            <person name="Liu C."/>
            <person name="Xiang W."/>
            <person name="Yu Z."/>
            <person name="Liu X."/>
            <person name="Wang G."/>
        </authorList>
    </citation>
    <scope>NUCLEOTIDE SEQUENCE [LARGE SCALE GENOMIC DNA]</scope>
    <source>
        <strain evidence="10 11">DSM 100506</strain>
    </source>
</reference>
<keyword evidence="3 7" id="KW-0472">Membrane</keyword>
<dbReference type="PROSITE" id="PS50885">
    <property type="entry name" value="HAMP"/>
    <property type="match status" value="1"/>
</dbReference>
<organism evidence="10 11">
    <name type="scientific">Ureibacillus endophyticus</name>
    <dbReference type="NCBI Taxonomy" id="1978490"/>
    <lineage>
        <taxon>Bacteria</taxon>
        <taxon>Bacillati</taxon>
        <taxon>Bacillota</taxon>
        <taxon>Bacilli</taxon>
        <taxon>Bacillales</taxon>
        <taxon>Caryophanaceae</taxon>
        <taxon>Ureibacillus</taxon>
    </lineage>
</organism>
<dbReference type="InterPro" id="IPR024478">
    <property type="entry name" value="HlyB_4HB_MCP"/>
</dbReference>
<dbReference type="SUPFAM" id="SSF58104">
    <property type="entry name" value="Methyl-accepting chemotaxis protein (MCP) signaling domain"/>
    <property type="match status" value="1"/>
</dbReference>
<dbReference type="GO" id="GO:0005886">
    <property type="term" value="C:plasma membrane"/>
    <property type="evidence" value="ECO:0007669"/>
    <property type="project" value="UniProtKB-SubCell"/>
</dbReference>
<comment type="subcellular location">
    <subcellularLocation>
        <location evidence="1">Cell membrane</location>
    </subcellularLocation>
</comment>
<dbReference type="Gene3D" id="6.10.340.10">
    <property type="match status" value="1"/>
</dbReference>
<dbReference type="AlphaFoldDB" id="A0A494Z336"/>
<evidence type="ECO:0000313" key="11">
    <source>
        <dbReference type="Proteomes" id="UP000272238"/>
    </source>
</evidence>
<evidence type="ECO:0000256" key="1">
    <source>
        <dbReference type="ARBA" id="ARBA00004236"/>
    </source>
</evidence>
<comment type="similarity">
    <text evidence="5">Belongs to the methyl-accepting chemotaxis (MCP) protein family.</text>
</comment>
<feature type="domain" description="Methyl-accepting transducer" evidence="8">
    <location>
        <begin position="289"/>
        <end position="525"/>
    </location>
</feature>
<dbReference type="SMART" id="SM00283">
    <property type="entry name" value="MA"/>
    <property type="match status" value="1"/>
</dbReference>
<dbReference type="PANTHER" id="PTHR32089:SF112">
    <property type="entry name" value="LYSOZYME-LIKE PROTEIN-RELATED"/>
    <property type="match status" value="1"/>
</dbReference>
<feature type="transmembrane region" description="Helical" evidence="7">
    <location>
        <begin position="21"/>
        <end position="41"/>
    </location>
</feature>
<feature type="domain" description="HAMP" evidence="9">
    <location>
        <begin position="217"/>
        <end position="270"/>
    </location>
</feature>
<dbReference type="Proteomes" id="UP000272238">
    <property type="component" value="Unassembled WGS sequence"/>
</dbReference>
<evidence type="ECO:0000256" key="3">
    <source>
        <dbReference type="ARBA" id="ARBA00023136"/>
    </source>
</evidence>